<dbReference type="AlphaFoldDB" id="A0AAW9PEU8"/>
<reference evidence="3" key="1">
    <citation type="journal article" date="2023" name="Nat. Commun.">
        <title>Genomic dissection of endemic carbapenem resistance reveals metallo-beta-lactamase dissemination through clonal, plasmid and integron transfer.</title>
        <authorList>
            <person name="Macesic N."/>
            <person name="Hawkey J."/>
            <person name="Vezina B."/>
            <person name="Wisniewski J.A."/>
            <person name="Cottingham H."/>
            <person name="Blakeway L.V."/>
            <person name="Harshegyi T."/>
            <person name="Pragastis K."/>
            <person name="Badoordeen G.Z."/>
            <person name="Dennison A."/>
            <person name="Spelman D.W."/>
            <person name="Jenney A.W.J."/>
            <person name="Peleg A.Y."/>
        </authorList>
    </citation>
    <scope>NUCLEOTIDE SEQUENCE</scope>
    <source>
        <strain evidence="3">CPO071</strain>
    </source>
</reference>
<evidence type="ECO:0000313" key="3">
    <source>
        <dbReference type="EMBL" id="MEC6056881.1"/>
    </source>
</evidence>
<keyword evidence="2" id="KW-1133">Transmembrane helix</keyword>
<reference evidence="3" key="2">
    <citation type="submission" date="2024-01" db="EMBL/GenBank/DDBJ databases">
        <authorList>
            <person name="Macesic N."/>
        </authorList>
    </citation>
    <scope>NUCLEOTIDE SEQUENCE</scope>
    <source>
        <strain evidence="3">CPO071</strain>
    </source>
</reference>
<evidence type="ECO:0000256" key="1">
    <source>
        <dbReference type="SAM" id="MobiDB-lite"/>
    </source>
</evidence>
<dbReference type="EMBL" id="JARTTN020000001">
    <property type="protein sequence ID" value="MEC6056881.1"/>
    <property type="molecule type" value="Genomic_DNA"/>
</dbReference>
<keyword evidence="2" id="KW-0812">Transmembrane</keyword>
<name>A0AAW9PEU8_KLEVA</name>
<evidence type="ECO:0000256" key="2">
    <source>
        <dbReference type="SAM" id="Phobius"/>
    </source>
</evidence>
<dbReference type="Gene3D" id="1.20.5.340">
    <property type="match status" value="1"/>
</dbReference>
<keyword evidence="2" id="KW-0472">Membrane</keyword>
<gene>
    <name evidence="3" type="ORF">QAB22_010035</name>
</gene>
<dbReference type="Proteomes" id="UP001176846">
    <property type="component" value="Unassembled WGS sequence"/>
</dbReference>
<dbReference type="RefSeq" id="WP_227528619.1">
    <property type="nucleotide sequence ID" value="NZ_JAOAMY010000001.1"/>
</dbReference>
<feature type="transmembrane region" description="Helical" evidence="2">
    <location>
        <begin position="90"/>
        <end position="110"/>
    </location>
</feature>
<organism evidence="3 4">
    <name type="scientific">Klebsiella variicola</name>
    <dbReference type="NCBI Taxonomy" id="244366"/>
    <lineage>
        <taxon>Bacteria</taxon>
        <taxon>Pseudomonadati</taxon>
        <taxon>Pseudomonadota</taxon>
        <taxon>Gammaproteobacteria</taxon>
        <taxon>Enterobacterales</taxon>
        <taxon>Enterobacteriaceae</taxon>
        <taxon>Klebsiella/Raoultella group</taxon>
        <taxon>Klebsiella</taxon>
        <taxon>Klebsiella pneumoniae complex</taxon>
    </lineage>
</organism>
<feature type="region of interest" description="Disordered" evidence="1">
    <location>
        <begin position="1"/>
        <end position="40"/>
    </location>
</feature>
<comment type="caution">
    <text evidence="3">The sequence shown here is derived from an EMBL/GenBank/DDBJ whole genome shotgun (WGS) entry which is preliminary data.</text>
</comment>
<proteinExistence type="predicted"/>
<sequence length="123" mass="13116">MPSSNVSKITPGIPDRVLESPPEDCNTPSNRYSGGNGGGDDMQVRVAKLESDIEYIKRDIAEVKSDIKSIDSRLSTIETGITSAKTTIKASAAIVSVVFAFCAYIFGSYVSKILDALNGLVLK</sequence>
<protein>
    <submittedName>
        <fullName evidence="3">Hemolysin XhlA family protein</fullName>
    </submittedName>
</protein>
<accession>A0AAW9PEU8</accession>
<evidence type="ECO:0000313" key="4">
    <source>
        <dbReference type="Proteomes" id="UP001176846"/>
    </source>
</evidence>